<evidence type="ECO:0000313" key="3">
    <source>
        <dbReference type="Proteomes" id="UP000461010"/>
    </source>
</evidence>
<keyword evidence="3" id="KW-1185">Reference proteome</keyword>
<evidence type="ECO:0000313" key="1">
    <source>
        <dbReference type="EMBL" id="KAB7887045.1"/>
    </source>
</evidence>
<sequence length="70" mass="8349">MKKEIIEFLNSINEHNDYIVKRYPTVNLILDQIDILLINNASDEMILNWYKSNYSAIEIIKEYIERNSKG</sequence>
<accession>A0A6L4WQV5</accession>
<dbReference type="EMBL" id="WFKK01000035">
    <property type="protein sequence ID" value="KAB7887045.1"/>
    <property type="molecule type" value="Genomic_DNA"/>
</dbReference>
<reference evidence="3 4" key="1">
    <citation type="submission" date="2019-10" db="EMBL/GenBank/DDBJ databases">
        <title>Poseidonibacter ostreae sp. nov., isolated from the gut of the Ostrea denselamellosa.</title>
        <authorList>
            <person name="Choi A."/>
        </authorList>
    </citation>
    <scope>NUCLEOTIDE SEQUENCE [LARGE SCALE GENOMIC DNA]</scope>
    <source>
        <strain evidence="1 4">SJOD-M-33</strain>
        <strain evidence="2 3">SJOD-M-5</strain>
    </source>
</reference>
<dbReference type="Proteomes" id="UP000472839">
    <property type="component" value="Unassembled WGS sequence"/>
</dbReference>
<dbReference type="EMBL" id="WFKJ01000009">
    <property type="protein sequence ID" value="KAB7892016.1"/>
    <property type="molecule type" value="Genomic_DNA"/>
</dbReference>
<evidence type="ECO:0000313" key="4">
    <source>
        <dbReference type="Proteomes" id="UP000472839"/>
    </source>
</evidence>
<evidence type="ECO:0000313" key="2">
    <source>
        <dbReference type="EMBL" id="KAB7892016.1"/>
    </source>
</evidence>
<dbReference type="Proteomes" id="UP000461010">
    <property type="component" value="Unassembled WGS sequence"/>
</dbReference>
<dbReference type="RefSeq" id="WP_152188788.1">
    <property type="nucleotide sequence ID" value="NZ_WFKI01000034.1"/>
</dbReference>
<proteinExistence type="predicted"/>
<gene>
    <name evidence="2" type="ORF">GBG18_04480</name>
    <name evidence="1" type="ORF">GBG19_11325</name>
</gene>
<dbReference type="AlphaFoldDB" id="A0A6L4WQV5"/>
<comment type="caution">
    <text evidence="1">The sequence shown here is derived from an EMBL/GenBank/DDBJ whole genome shotgun (WGS) entry which is preliminary data.</text>
</comment>
<protein>
    <submittedName>
        <fullName evidence="1">Uncharacterized protein</fullName>
    </submittedName>
</protein>
<organism evidence="1 4">
    <name type="scientific">Poseidonibacter ostreae</name>
    <dbReference type="NCBI Taxonomy" id="2654171"/>
    <lineage>
        <taxon>Bacteria</taxon>
        <taxon>Pseudomonadati</taxon>
        <taxon>Campylobacterota</taxon>
        <taxon>Epsilonproteobacteria</taxon>
        <taxon>Campylobacterales</taxon>
        <taxon>Arcobacteraceae</taxon>
        <taxon>Poseidonibacter</taxon>
    </lineage>
</organism>
<name>A0A6L4WQV5_9BACT</name>